<evidence type="ECO:0000313" key="3">
    <source>
        <dbReference type="Proteomes" id="UP000295157"/>
    </source>
</evidence>
<dbReference type="AlphaFoldDB" id="A0A4R4NR81"/>
<feature type="region of interest" description="Disordered" evidence="1">
    <location>
        <begin position="227"/>
        <end position="254"/>
    </location>
</feature>
<proteinExistence type="predicted"/>
<sequence>MARDEGDGVSRRLRREQEQGRRRRRGRLEDERPLAPRSGLHSREVRVLYVACEGESTEPDYLQYLNEQFGDGDGQGRQRFRIQPVYRRNGLMPSRVVEAARTAAGEDEAWALFDRDQWDDIPQAVKHAAESRVEVAFSHPSFDLWLLLHFQAFGGEQGGGSKLVIEKLRQAKGADAFKNYDKRNDKSIKGARRDALKGREDKAVAHARSLIASCSHGRCKPAHAKAEQVDHHAKPQSPQQWAARSGHASECPVLQRDPSTDVWRLLVALGIHTDTE</sequence>
<accession>A0A4R4NR81</accession>
<gene>
    <name evidence="2" type="ORF">E1267_04340</name>
</gene>
<dbReference type="Proteomes" id="UP000295157">
    <property type="component" value="Unassembled WGS sequence"/>
</dbReference>
<reference evidence="2 3" key="1">
    <citation type="submission" date="2019-02" db="EMBL/GenBank/DDBJ databases">
        <title>Draft genome sequences of novel Actinobacteria.</title>
        <authorList>
            <person name="Sahin N."/>
            <person name="Ay H."/>
            <person name="Saygin H."/>
        </authorList>
    </citation>
    <scope>NUCLEOTIDE SEQUENCE [LARGE SCALE GENOMIC DNA]</scope>
    <source>
        <strain evidence="2 3">KC201</strain>
    </source>
</reference>
<protein>
    <submittedName>
        <fullName evidence="2">RloB domain-containing protein</fullName>
    </submittedName>
</protein>
<dbReference type="Pfam" id="PF13707">
    <property type="entry name" value="RloB"/>
    <property type="match status" value="1"/>
</dbReference>
<feature type="compositionally biased region" description="Basic and acidic residues" evidence="1">
    <location>
        <begin position="1"/>
        <end position="20"/>
    </location>
</feature>
<evidence type="ECO:0000313" key="2">
    <source>
        <dbReference type="EMBL" id="TDC10433.1"/>
    </source>
</evidence>
<dbReference type="EMBL" id="SMJZ01000009">
    <property type="protein sequence ID" value="TDC10433.1"/>
    <property type="molecule type" value="Genomic_DNA"/>
</dbReference>
<keyword evidence="3" id="KW-1185">Reference proteome</keyword>
<comment type="caution">
    <text evidence="2">The sequence shown here is derived from an EMBL/GenBank/DDBJ whole genome shotgun (WGS) entry which is preliminary data.</text>
</comment>
<evidence type="ECO:0000256" key="1">
    <source>
        <dbReference type="SAM" id="MobiDB-lite"/>
    </source>
</evidence>
<dbReference type="InterPro" id="IPR025591">
    <property type="entry name" value="RloB"/>
</dbReference>
<dbReference type="OrthoDB" id="9796523at2"/>
<feature type="region of interest" description="Disordered" evidence="1">
    <location>
        <begin position="1"/>
        <end position="38"/>
    </location>
</feature>
<name>A0A4R4NR81_9ACTN</name>
<organism evidence="2 3">
    <name type="scientific">Nonomuraea longispora</name>
    <dbReference type="NCBI Taxonomy" id="1848320"/>
    <lineage>
        <taxon>Bacteria</taxon>
        <taxon>Bacillati</taxon>
        <taxon>Actinomycetota</taxon>
        <taxon>Actinomycetes</taxon>
        <taxon>Streptosporangiales</taxon>
        <taxon>Streptosporangiaceae</taxon>
        <taxon>Nonomuraea</taxon>
    </lineage>
</organism>